<organism evidence="2 3">
    <name type="scientific">Amycolatopsis methanolica 239</name>
    <dbReference type="NCBI Taxonomy" id="1068978"/>
    <lineage>
        <taxon>Bacteria</taxon>
        <taxon>Bacillati</taxon>
        <taxon>Actinomycetota</taxon>
        <taxon>Actinomycetes</taxon>
        <taxon>Pseudonocardiales</taxon>
        <taxon>Pseudonocardiaceae</taxon>
        <taxon>Amycolatopsis</taxon>
        <taxon>Amycolatopsis methanolica group</taxon>
    </lineage>
</organism>
<dbReference type="STRING" id="1068978.AMETH_6046"/>
<evidence type="ECO:0000313" key="3">
    <source>
        <dbReference type="Proteomes" id="UP000062973"/>
    </source>
</evidence>
<feature type="compositionally biased region" description="Low complexity" evidence="1">
    <location>
        <begin position="43"/>
        <end position="54"/>
    </location>
</feature>
<evidence type="ECO:0000256" key="1">
    <source>
        <dbReference type="SAM" id="MobiDB-lite"/>
    </source>
</evidence>
<keyword evidence="3" id="KW-1185">Reference proteome</keyword>
<dbReference type="Proteomes" id="UP000062973">
    <property type="component" value="Chromosome"/>
</dbReference>
<protein>
    <submittedName>
        <fullName evidence="2">Uncharacterized protein</fullName>
    </submittedName>
</protein>
<sequence length="125" mass="13317">MSDRAGLPLTVAVSAANTHDSLDVRVRLPPTSERRHPRPVTVSASPASSAAAQSDPKFVPKSSVDKRYFSNYSGDKVLMLAPGDYAEAPPDGQLGALDDYTAYRGNCSAIKRYSETRPGGSTCWG</sequence>
<dbReference type="AlphaFoldDB" id="A0A076MZX4"/>
<proteinExistence type="predicted"/>
<dbReference type="PATRIC" id="fig|1068978.7.peg.6496"/>
<evidence type="ECO:0000313" key="2">
    <source>
        <dbReference type="EMBL" id="AIJ26138.1"/>
    </source>
</evidence>
<reference evidence="2 3" key="1">
    <citation type="submission" date="2014-07" db="EMBL/GenBank/DDBJ databases">
        <title>Whole Genome Sequence of the Amycolatopsis methanolica 239.</title>
        <authorList>
            <person name="Tang B."/>
        </authorList>
    </citation>
    <scope>NUCLEOTIDE SEQUENCE [LARGE SCALE GENOMIC DNA]</scope>
    <source>
        <strain evidence="2 3">239</strain>
    </source>
</reference>
<dbReference type="KEGG" id="amq:AMETH_6046"/>
<feature type="region of interest" description="Disordered" evidence="1">
    <location>
        <begin position="22"/>
        <end position="60"/>
    </location>
</feature>
<accession>A0A076MZX4</accession>
<dbReference type="HOGENOM" id="CLU_1987970_0_0_11"/>
<dbReference type="EMBL" id="CP009110">
    <property type="protein sequence ID" value="AIJ26138.1"/>
    <property type="molecule type" value="Genomic_DNA"/>
</dbReference>
<gene>
    <name evidence="2" type="ORF">AMETH_6046</name>
</gene>
<name>A0A076MZX4_AMYME</name>